<keyword evidence="1" id="KW-0812">Transmembrane</keyword>
<protein>
    <submittedName>
        <fullName evidence="2">Uncharacterized protein</fullName>
    </submittedName>
</protein>
<evidence type="ECO:0000256" key="1">
    <source>
        <dbReference type="SAM" id="Phobius"/>
    </source>
</evidence>
<reference evidence="2 3" key="1">
    <citation type="submission" date="2020-03" db="EMBL/GenBank/DDBJ databases">
        <title>Salinimicrobium sp. nov, isolated from SCS.</title>
        <authorList>
            <person name="Cao W.R."/>
        </authorList>
    </citation>
    <scope>NUCLEOTIDE SEQUENCE [LARGE SCALE GENOMIC DNA]</scope>
    <source>
        <strain evidence="3">J15B91</strain>
    </source>
</reference>
<keyword evidence="1" id="KW-1133">Transmembrane helix</keyword>
<organism evidence="2 3">
    <name type="scientific">Salinimicrobium oceani</name>
    <dbReference type="NCBI Taxonomy" id="2722702"/>
    <lineage>
        <taxon>Bacteria</taxon>
        <taxon>Pseudomonadati</taxon>
        <taxon>Bacteroidota</taxon>
        <taxon>Flavobacteriia</taxon>
        <taxon>Flavobacteriales</taxon>
        <taxon>Flavobacteriaceae</taxon>
        <taxon>Salinimicrobium</taxon>
    </lineage>
</organism>
<feature type="transmembrane region" description="Helical" evidence="1">
    <location>
        <begin position="46"/>
        <end position="64"/>
    </location>
</feature>
<feature type="transmembrane region" description="Helical" evidence="1">
    <location>
        <begin position="7"/>
        <end position="26"/>
    </location>
</feature>
<dbReference type="EMBL" id="JAAVJR010000002">
    <property type="protein sequence ID" value="NJW52264.1"/>
    <property type="molecule type" value="Genomic_DNA"/>
</dbReference>
<comment type="caution">
    <text evidence="2">The sequence shown here is derived from an EMBL/GenBank/DDBJ whole genome shotgun (WGS) entry which is preliminary data.</text>
</comment>
<dbReference type="Proteomes" id="UP000703674">
    <property type="component" value="Unassembled WGS sequence"/>
</dbReference>
<keyword evidence="3" id="KW-1185">Reference proteome</keyword>
<dbReference type="RefSeq" id="WP_168137369.1">
    <property type="nucleotide sequence ID" value="NZ_JAAVJR010000002.1"/>
</dbReference>
<evidence type="ECO:0000313" key="3">
    <source>
        <dbReference type="Proteomes" id="UP000703674"/>
    </source>
</evidence>
<name>A0ABX1CVF9_9FLAO</name>
<sequence>MKRILQISGGIFLVYSVAGMVLHALANLEEFGHHCEMLLFSFEEDHLVVFTLTAAISATLFLTVKTMTGRAAKERV</sequence>
<keyword evidence="1" id="KW-0472">Membrane</keyword>
<gene>
    <name evidence="2" type="ORF">HC175_04975</name>
</gene>
<accession>A0ABX1CVF9</accession>
<proteinExistence type="predicted"/>
<evidence type="ECO:0000313" key="2">
    <source>
        <dbReference type="EMBL" id="NJW52264.1"/>
    </source>
</evidence>